<dbReference type="OrthoDB" id="10643263at2759"/>
<name>A0A078B5W9_STYLE</name>
<feature type="compositionally biased region" description="Basic residues" evidence="2">
    <location>
        <begin position="363"/>
        <end position="372"/>
    </location>
</feature>
<accession>A0A078B5W9</accession>
<evidence type="ECO:0000256" key="2">
    <source>
        <dbReference type="SAM" id="MobiDB-lite"/>
    </source>
</evidence>
<evidence type="ECO:0000313" key="4">
    <source>
        <dbReference type="Proteomes" id="UP000039865"/>
    </source>
</evidence>
<feature type="region of interest" description="Disordered" evidence="2">
    <location>
        <begin position="66"/>
        <end position="91"/>
    </location>
</feature>
<dbReference type="EMBL" id="CCKQ01017973">
    <property type="protein sequence ID" value="CDW89905.1"/>
    <property type="molecule type" value="Genomic_DNA"/>
</dbReference>
<reference evidence="3 4" key="1">
    <citation type="submission" date="2014-06" db="EMBL/GenBank/DDBJ databases">
        <authorList>
            <person name="Swart Estienne"/>
        </authorList>
    </citation>
    <scope>NUCLEOTIDE SEQUENCE [LARGE SCALE GENOMIC DNA]</scope>
    <source>
        <strain evidence="3 4">130c</strain>
    </source>
</reference>
<feature type="region of interest" description="Disordered" evidence="2">
    <location>
        <begin position="363"/>
        <end position="383"/>
    </location>
</feature>
<keyword evidence="1" id="KW-0175">Coiled coil</keyword>
<keyword evidence="4" id="KW-1185">Reference proteome</keyword>
<proteinExistence type="predicted"/>
<evidence type="ECO:0000256" key="1">
    <source>
        <dbReference type="SAM" id="Coils"/>
    </source>
</evidence>
<dbReference type="InParanoid" id="A0A078B5W9"/>
<dbReference type="Proteomes" id="UP000039865">
    <property type="component" value="Unassembled WGS sequence"/>
</dbReference>
<organism evidence="3 4">
    <name type="scientific">Stylonychia lemnae</name>
    <name type="common">Ciliate</name>
    <dbReference type="NCBI Taxonomy" id="5949"/>
    <lineage>
        <taxon>Eukaryota</taxon>
        <taxon>Sar</taxon>
        <taxon>Alveolata</taxon>
        <taxon>Ciliophora</taxon>
        <taxon>Intramacronucleata</taxon>
        <taxon>Spirotrichea</taxon>
        <taxon>Stichotrichia</taxon>
        <taxon>Sporadotrichida</taxon>
        <taxon>Oxytrichidae</taxon>
        <taxon>Stylonychinae</taxon>
        <taxon>Stylonychia</taxon>
    </lineage>
</organism>
<dbReference type="AlphaFoldDB" id="A0A078B5W9"/>
<evidence type="ECO:0000313" key="3">
    <source>
        <dbReference type="EMBL" id="CDW89905.1"/>
    </source>
</evidence>
<feature type="compositionally biased region" description="Low complexity" evidence="2">
    <location>
        <begin position="373"/>
        <end position="383"/>
    </location>
</feature>
<feature type="compositionally biased region" description="Basic and acidic residues" evidence="2">
    <location>
        <begin position="263"/>
        <end position="272"/>
    </location>
</feature>
<sequence length="1014" mass="118478">MSDAGGSSLHQSDEEDFHFGFNEMGQNAQMCTSCFETEFKTLDNSIVCTNCGKEIDNIKKNAKLEYDDQQRGKGPKMKIDDVKEKQTSPKKLSDLRKNVSSLALKEEDDEHNQIITKGFQIIGDDKSTIKKNNNQDEASNGLSLLKLRALKRKSESYQEYLNAYEQMFHSIADKFAKRYIASVDDQVEFMTKVKEIYQQYMDKWNNCTLQDHKPVSSLTMERRGQLRINNVSRYSGLKRTQIESIGNSYNLESECKEEALKKEEQMAEDKIEQNQSYQHNPQSQELQNLNRSHYSSIKEENEIEIEEGEIVDSTGGINPKIEGSEQINTELNPSVNFEKLKMKSELQQFDLFQKIYYKTRKTHRKRDAKKSSKMSTGSTSADGSTSLLKTNYMLEIQDLRTKEDAEILLDFTSIECFLLTLLQRAKLFVKLKYSDSDLISSIKEIKFKRTSNVLINDSILPSKLALIKICKEKLQIDYRCFKLLGLKTQKDRIIITLFLYHLLLDKSSVRDYLTSKKLESTLMQLGKDSDLEEGQIPDMINPEDIQDIDLNMSRKQVQEFIFHKYEQELEQNGLAKKSLEEQMMHLFLKRIKEENENVQDEFNAMLQKPEESTLAKTKPPTHSLELNLILAFIYMASRQYGILEGEVLKAAQNNTIGYLTAFKKHRHLAKANYLLRPINVPFRNKWLRDISSDFHKIDKINMTSSNIYQLVIKISDELFISPQVKNVTLTLLNLVQHKLKQQLFPQFEAVGLLIIAFKLLYGLNDESQELAEQHQQLQLLLEIEDLKHLHNVIHQQIQLPSFQEQYENMMLRLRNLDNTTLLTTSMWRTKDLCSFKILDKEIKFSEQFIYTLRDSKESKTTNSKPNEIDEGDQRFKSKVNSLSDKFSNFYNEYRSNQRSSQVDNLIHGDTGYRQSFKSEEEIVKESMDKISLKEEEKQENSEDQDFENTLDQLIPSRAYSLYQPKMQKYACEAYHFQFMMIVQVFQDYLNEPTCQDILKHYKQVEMHLLRNVKF</sequence>
<feature type="coiled-coil region" evidence="1">
    <location>
        <begin position="562"/>
        <end position="608"/>
    </location>
</feature>
<protein>
    <submittedName>
        <fullName evidence="3">Uncharacterized protein</fullName>
    </submittedName>
</protein>
<gene>
    <name evidence="3" type="primary">Contig4338.g4645</name>
    <name evidence="3" type="ORF">STYLEM_19045</name>
</gene>
<feature type="compositionally biased region" description="Polar residues" evidence="2">
    <location>
        <begin position="273"/>
        <end position="289"/>
    </location>
</feature>
<feature type="region of interest" description="Disordered" evidence="2">
    <location>
        <begin position="263"/>
        <end position="289"/>
    </location>
</feature>